<proteinExistence type="predicted"/>
<comment type="caution">
    <text evidence="2">The sequence shown here is derived from an EMBL/GenBank/DDBJ whole genome shotgun (WGS) entry which is preliminary data.</text>
</comment>
<evidence type="ECO:0000313" key="3">
    <source>
        <dbReference type="Proteomes" id="UP001432322"/>
    </source>
</evidence>
<dbReference type="Proteomes" id="UP001432322">
    <property type="component" value="Unassembled WGS sequence"/>
</dbReference>
<dbReference type="EMBL" id="BTSY01000003">
    <property type="protein sequence ID" value="GMT20314.1"/>
    <property type="molecule type" value="Genomic_DNA"/>
</dbReference>
<name>A0AAV5VLA4_9BILA</name>
<accession>A0AAV5VLA4</accession>
<reference evidence="2" key="1">
    <citation type="submission" date="2023-10" db="EMBL/GenBank/DDBJ databases">
        <title>Genome assembly of Pristionchus species.</title>
        <authorList>
            <person name="Yoshida K."/>
            <person name="Sommer R.J."/>
        </authorList>
    </citation>
    <scope>NUCLEOTIDE SEQUENCE</scope>
    <source>
        <strain evidence="2">RS5133</strain>
    </source>
</reference>
<organism evidence="2 3">
    <name type="scientific">Pristionchus fissidentatus</name>
    <dbReference type="NCBI Taxonomy" id="1538716"/>
    <lineage>
        <taxon>Eukaryota</taxon>
        <taxon>Metazoa</taxon>
        <taxon>Ecdysozoa</taxon>
        <taxon>Nematoda</taxon>
        <taxon>Chromadorea</taxon>
        <taxon>Rhabditida</taxon>
        <taxon>Rhabditina</taxon>
        <taxon>Diplogasteromorpha</taxon>
        <taxon>Diplogasteroidea</taxon>
        <taxon>Neodiplogasteridae</taxon>
        <taxon>Pristionchus</taxon>
    </lineage>
</organism>
<feature type="compositionally biased region" description="Low complexity" evidence="1">
    <location>
        <begin position="37"/>
        <end position="53"/>
    </location>
</feature>
<gene>
    <name evidence="2" type="ORF">PFISCL1PPCAC_11611</name>
</gene>
<feature type="non-terminal residue" evidence="2">
    <location>
        <position position="68"/>
    </location>
</feature>
<protein>
    <submittedName>
        <fullName evidence="2">Uncharacterized protein</fullName>
    </submittedName>
</protein>
<feature type="non-terminal residue" evidence="2">
    <location>
        <position position="1"/>
    </location>
</feature>
<evidence type="ECO:0000313" key="2">
    <source>
        <dbReference type="EMBL" id="GMT20314.1"/>
    </source>
</evidence>
<feature type="region of interest" description="Disordered" evidence="1">
    <location>
        <begin position="37"/>
        <end position="68"/>
    </location>
</feature>
<dbReference type="AlphaFoldDB" id="A0AAV5VLA4"/>
<evidence type="ECO:0000256" key="1">
    <source>
        <dbReference type="SAM" id="MobiDB-lite"/>
    </source>
</evidence>
<keyword evidence="3" id="KW-1185">Reference proteome</keyword>
<sequence length="68" mass="7525">LQTERVLLGQPQSRFERVRLAHHVALTTDIRFISASPSKYSSASGTPSSSPAWPSTPPVSERTMLRMD</sequence>